<feature type="domain" description="N-acetyltransferase" evidence="3">
    <location>
        <begin position="2"/>
        <end position="147"/>
    </location>
</feature>
<evidence type="ECO:0000259" key="3">
    <source>
        <dbReference type="PROSITE" id="PS51186"/>
    </source>
</evidence>
<keyword evidence="5" id="KW-1185">Reference proteome</keyword>
<dbReference type="EMBL" id="CP152276">
    <property type="protein sequence ID" value="XAE41344.1"/>
    <property type="molecule type" value="Genomic_DNA"/>
</dbReference>
<dbReference type="InterPro" id="IPR000182">
    <property type="entry name" value="GNAT_dom"/>
</dbReference>
<dbReference type="RefSeq" id="WP_342627298.1">
    <property type="nucleotide sequence ID" value="NZ_CP152276.1"/>
</dbReference>
<keyword evidence="1" id="KW-0808">Transferase</keyword>
<evidence type="ECO:0000313" key="4">
    <source>
        <dbReference type="EMBL" id="XAE41344.1"/>
    </source>
</evidence>
<organism evidence="4 5">
    <name type="scientific">Nguyenibacter vanlangensis</name>
    <dbReference type="NCBI Taxonomy" id="1216886"/>
    <lineage>
        <taxon>Bacteria</taxon>
        <taxon>Pseudomonadati</taxon>
        <taxon>Pseudomonadota</taxon>
        <taxon>Alphaproteobacteria</taxon>
        <taxon>Acetobacterales</taxon>
        <taxon>Acetobacteraceae</taxon>
        <taxon>Nguyenibacter</taxon>
    </lineage>
</organism>
<dbReference type="InterPro" id="IPR050832">
    <property type="entry name" value="Bact_Acetyltransf"/>
</dbReference>
<evidence type="ECO:0000313" key="5">
    <source>
        <dbReference type="Proteomes" id="UP001449795"/>
    </source>
</evidence>
<evidence type="ECO:0000256" key="1">
    <source>
        <dbReference type="ARBA" id="ARBA00022679"/>
    </source>
</evidence>
<accession>A0ABZ3D0R0</accession>
<dbReference type="Gene3D" id="3.40.630.30">
    <property type="match status" value="1"/>
</dbReference>
<dbReference type="PANTHER" id="PTHR43877">
    <property type="entry name" value="AMINOALKYLPHOSPHONATE N-ACETYLTRANSFERASE-RELATED-RELATED"/>
    <property type="match status" value="1"/>
</dbReference>
<keyword evidence="2" id="KW-0012">Acyltransferase</keyword>
<dbReference type="Proteomes" id="UP001449795">
    <property type="component" value="Chromosome"/>
</dbReference>
<dbReference type="InterPro" id="IPR016181">
    <property type="entry name" value="Acyl_CoA_acyltransferase"/>
</dbReference>
<gene>
    <name evidence="4" type="ORF">AAC691_13630</name>
</gene>
<proteinExistence type="predicted"/>
<dbReference type="Pfam" id="PF00583">
    <property type="entry name" value="Acetyltransf_1"/>
    <property type="match status" value="1"/>
</dbReference>
<dbReference type="PROSITE" id="PS51186">
    <property type="entry name" value="GNAT"/>
    <property type="match status" value="1"/>
</dbReference>
<protein>
    <submittedName>
        <fullName evidence="4">GNAT family N-acetyltransferase</fullName>
    </submittedName>
</protein>
<name>A0ABZ3D0R0_9PROT</name>
<sequence length="150" mass="16187">MIDFRPARADEAAVLTALCLRSKAVWGYDQAFLDACLPELSMTPENITASHVRVAESGGRVVGVACLEIHGRDAELDKLFVEPSQLGKGVGRALFTWAVETARRSGARALRIDCDPGAVPFYSRMGAEEDGLVPSGSIAGRMLPRMKVRL</sequence>
<dbReference type="CDD" id="cd04301">
    <property type="entry name" value="NAT_SF"/>
    <property type="match status" value="1"/>
</dbReference>
<dbReference type="SUPFAM" id="SSF55729">
    <property type="entry name" value="Acyl-CoA N-acyltransferases (Nat)"/>
    <property type="match status" value="1"/>
</dbReference>
<reference evidence="4 5" key="1">
    <citation type="submission" date="2024-04" db="EMBL/GenBank/DDBJ databases">
        <title>Complete genome sequence of Nguyenibacter vanlangesis HBCM-1154, a strain capable of nitrogen fixation, IAA production, and phosphorus solubilization isolated from sugarcane soil.</title>
        <authorList>
            <person name="MY HANH P."/>
        </authorList>
    </citation>
    <scope>NUCLEOTIDE SEQUENCE [LARGE SCALE GENOMIC DNA]</scope>
    <source>
        <strain evidence="4 5">HBCM 1154</strain>
    </source>
</reference>
<evidence type="ECO:0000256" key="2">
    <source>
        <dbReference type="ARBA" id="ARBA00023315"/>
    </source>
</evidence>